<dbReference type="KEGG" id="fpu:FPSE_09767"/>
<evidence type="ECO:0000313" key="3">
    <source>
        <dbReference type="Proteomes" id="UP000007978"/>
    </source>
</evidence>
<reference evidence="2 3" key="1">
    <citation type="journal article" date="2012" name="PLoS Pathog.">
        <title>Comparative pathogenomics reveals horizontally acquired novel virulence genes in fungi infecting cereal hosts.</title>
        <authorList>
            <person name="Gardiner D.M."/>
            <person name="McDonald M.C."/>
            <person name="Covarelli L."/>
            <person name="Solomon P.S."/>
            <person name="Rusu A.G."/>
            <person name="Marshall M."/>
            <person name="Kazan K."/>
            <person name="Chakraborty S."/>
            <person name="McDonald B.A."/>
            <person name="Manners J.M."/>
        </authorList>
    </citation>
    <scope>NUCLEOTIDE SEQUENCE [LARGE SCALE GENOMIC DNA]</scope>
    <source>
        <strain evidence="2 3">CS3096</strain>
    </source>
</reference>
<gene>
    <name evidence="2" type="ORF">FPSE_09767</name>
</gene>
<evidence type="ECO:0000313" key="2">
    <source>
        <dbReference type="EMBL" id="EKJ70030.1"/>
    </source>
</evidence>
<keyword evidence="3" id="KW-1185">Reference proteome</keyword>
<sequence length="415" mass="46523">MTDKTMEEIPSLPFRGKPPHARAPETQQATPKQRLAKADPVAPVSKATSASSRPVGTAPAPPSKGGRAVDDSAKCDPVRMKEALMDLRYPPEYTYSKDWNKSQVQHATKMRMLEREKEDQTSLIVAYGDDKKDLRVRCQAVPSPLASDDKHRDKTWIYVLSPEADSITKRITLDELPKWKAQGWKEFHVRKSPLVEGTDFETRKISLIHDVYTTDNPVNDTSRIFKTGIAISEKSDNITWTPERLLTSKDGAQAVVATSKEFIGPLDHEHSHLTATSRGHHIKYPRPGKVGPGWGDYDQYQEWQLRGRKVTSDMVPEKIWDNSIPETVAFNIIKDGRAVAGDRVNTVNEKFDEEVFGERVSNPVGLCERIKKDEERAPNRFDLAGVGMKKSLSSTSDSSYQTKLGKYPIAGVRAL</sequence>
<dbReference type="RefSeq" id="XP_009261159.1">
    <property type="nucleotide sequence ID" value="XM_009262884.1"/>
</dbReference>
<dbReference type="eggNOG" id="ENOG502TBID">
    <property type="taxonomic scope" value="Eukaryota"/>
</dbReference>
<dbReference type="EMBL" id="AFNW01000317">
    <property type="protein sequence ID" value="EKJ70030.1"/>
    <property type="molecule type" value="Genomic_DNA"/>
</dbReference>
<comment type="caution">
    <text evidence="2">The sequence shown here is derived from an EMBL/GenBank/DDBJ whole genome shotgun (WGS) entry which is preliminary data.</text>
</comment>
<dbReference type="Proteomes" id="UP000007978">
    <property type="component" value="Chromosome 1"/>
</dbReference>
<organism evidence="2 3">
    <name type="scientific">Fusarium pseudograminearum (strain CS3096)</name>
    <name type="common">Wheat and barley crown-rot fungus</name>
    <dbReference type="NCBI Taxonomy" id="1028729"/>
    <lineage>
        <taxon>Eukaryota</taxon>
        <taxon>Fungi</taxon>
        <taxon>Dikarya</taxon>
        <taxon>Ascomycota</taxon>
        <taxon>Pezizomycotina</taxon>
        <taxon>Sordariomycetes</taxon>
        <taxon>Hypocreomycetidae</taxon>
        <taxon>Hypocreales</taxon>
        <taxon>Nectriaceae</taxon>
        <taxon>Fusarium</taxon>
    </lineage>
</organism>
<name>K3VY49_FUSPC</name>
<accession>K3VY49</accession>
<dbReference type="GeneID" id="20368384"/>
<evidence type="ECO:0000256" key="1">
    <source>
        <dbReference type="SAM" id="MobiDB-lite"/>
    </source>
</evidence>
<dbReference type="AlphaFoldDB" id="K3VY49"/>
<feature type="region of interest" description="Disordered" evidence="1">
    <location>
        <begin position="1"/>
        <end position="75"/>
    </location>
</feature>
<dbReference type="HOGENOM" id="CLU_662286_0_0_1"/>
<protein>
    <submittedName>
        <fullName evidence="2">Uncharacterized protein</fullName>
    </submittedName>
</protein>
<proteinExistence type="predicted"/>
<dbReference type="OrthoDB" id="4743586at2759"/>